<dbReference type="Proteomes" id="UP001060085">
    <property type="component" value="Linkage Group LG02"/>
</dbReference>
<evidence type="ECO:0000313" key="2">
    <source>
        <dbReference type="Proteomes" id="UP001060085"/>
    </source>
</evidence>
<gene>
    <name evidence="1" type="ORF">M9H77_07764</name>
</gene>
<name>A0ACC0BW60_CATRO</name>
<comment type="caution">
    <text evidence="1">The sequence shown here is derived from an EMBL/GenBank/DDBJ whole genome shotgun (WGS) entry which is preliminary data.</text>
</comment>
<proteinExistence type="predicted"/>
<reference evidence="2" key="1">
    <citation type="journal article" date="2023" name="Nat. Plants">
        <title>Single-cell RNA sequencing provides a high-resolution roadmap for understanding the multicellular compartmentation of specialized metabolism.</title>
        <authorList>
            <person name="Sun S."/>
            <person name="Shen X."/>
            <person name="Li Y."/>
            <person name="Li Y."/>
            <person name="Wang S."/>
            <person name="Li R."/>
            <person name="Zhang H."/>
            <person name="Shen G."/>
            <person name="Guo B."/>
            <person name="Wei J."/>
            <person name="Xu J."/>
            <person name="St-Pierre B."/>
            <person name="Chen S."/>
            <person name="Sun C."/>
        </authorList>
    </citation>
    <scope>NUCLEOTIDE SEQUENCE [LARGE SCALE GENOMIC DNA]</scope>
</reference>
<accession>A0ACC0BW60</accession>
<protein>
    <submittedName>
        <fullName evidence="1">Uncharacterized protein</fullName>
    </submittedName>
</protein>
<keyword evidence="2" id="KW-1185">Reference proteome</keyword>
<organism evidence="1 2">
    <name type="scientific">Catharanthus roseus</name>
    <name type="common">Madagascar periwinkle</name>
    <name type="synonym">Vinca rosea</name>
    <dbReference type="NCBI Taxonomy" id="4058"/>
    <lineage>
        <taxon>Eukaryota</taxon>
        <taxon>Viridiplantae</taxon>
        <taxon>Streptophyta</taxon>
        <taxon>Embryophyta</taxon>
        <taxon>Tracheophyta</taxon>
        <taxon>Spermatophyta</taxon>
        <taxon>Magnoliopsida</taxon>
        <taxon>eudicotyledons</taxon>
        <taxon>Gunneridae</taxon>
        <taxon>Pentapetalae</taxon>
        <taxon>asterids</taxon>
        <taxon>lamiids</taxon>
        <taxon>Gentianales</taxon>
        <taxon>Apocynaceae</taxon>
        <taxon>Rauvolfioideae</taxon>
        <taxon>Vinceae</taxon>
        <taxon>Catharanthinae</taxon>
        <taxon>Catharanthus</taxon>
    </lineage>
</organism>
<evidence type="ECO:0000313" key="1">
    <source>
        <dbReference type="EMBL" id="KAI5676814.1"/>
    </source>
</evidence>
<sequence length="482" mass="55195">MKAKTYLIINRYQRSRKAYCRPYVTLACECGGVVQKYTKPVVEDEEEEIPIKIWGPYGIKKSGCPFKLKREQMATSENWQLFMHNRRHNHKIVAYHHSHAQATRLMEEQLQQTEHAQKIYNVVAKIKKNPVQGRNTVEEILCLSAQRGYMIFYRNREESNVLSDIVVAHPTSIAMIRTWPYVLIVDITYKTNKYHMPLLEAVRMTPTGKNFTVTTTSMCNEHATACRWVLQQMKHLYVTPAMSNGHDLVLNEDCTQEMDFEMRDLTSMLEEISTGPISEVQEVRRLIKGVICPMLPENPCLPLTNPPETENQAVQGLGRETVQAQGLVRVHVEEAGRSLAVGVGPEDATVKNVVGDGNCGFRVVFNFLFGDENHWAEIRRRLSYDSHHHMNVYVQLFGLLERVTELIRKINWSEGSAPVDFWMDTPDNLYGIANTFNLCVVLIARFGSTTVLPLYSNMDDSTAGMLFIGFIAEHEHFIQLQL</sequence>
<dbReference type="EMBL" id="CM044702">
    <property type="protein sequence ID" value="KAI5676814.1"/>
    <property type="molecule type" value="Genomic_DNA"/>
</dbReference>